<evidence type="ECO:0000313" key="2">
    <source>
        <dbReference type="Proteomes" id="UP000017127"/>
    </source>
</evidence>
<dbReference type="Proteomes" id="UP000017127">
    <property type="component" value="Unassembled WGS sequence"/>
</dbReference>
<gene>
    <name evidence="1" type="ORF">M595_1832</name>
</gene>
<reference evidence="1 2" key="1">
    <citation type="journal article" date="2013" name="Front. Microbiol.">
        <title>Comparative genomic analyses of the cyanobacterium, Lyngbya aestuarii BL J, a powerful hydrogen producer.</title>
        <authorList>
            <person name="Kothari A."/>
            <person name="Vaughn M."/>
            <person name="Garcia-Pichel F."/>
        </authorList>
    </citation>
    <scope>NUCLEOTIDE SEQUENCE [LARGE SCALE GENOMIC DNA]</scope>
    <source>
        <strain evidence="1 2">BL J</strain>
    </source>
</reference>
<name>U7QLS1_9CYAN</name>
<protein>
    <submittedName>
        <fullName evidence="1">Uncharacterized protein</fullName>
    </submittedName>
</protein>
<keyword evidence="2" id="KW-1185">Reference proteome</keyword>
<comment type="caution">
    <text evidence="1">The sequence shown here is derived from an EMBL/GenBank/DDBJ whole genome shotgun (WGS) entry which is preliminary data.</text>
</comment>
<evidence type="ECO:0000313" key="1">
    <source>
        <dbReference type="EMBL" id="ERT08232.1"/>
    </source>
</evidence>
<organism evidence="1 2">
    <name type="scientific">Lyngbya aestuarii BL J</name>
    <dbReference type="NCBI Taxonomy" id="1348334"/>
    <lineage>
        <taxon>Bacteria</taxon>
        <taxon>Bacillati</taxon>
        <taxon>Cyanobacteriota</taxon>
        <taxon>Cyanophyceae</taxon>
        <taxon>Oscillatoriophycideae</taxon>
        <taxon>Oscillatoriales</taxon>
        <taxon>Microcoleaceae</taxon>
        <taxon>Lyngbya</taxon>
    </lineage>
</organism>
<dbReference type="EMBL" id="AUZM01000013">
    <property type="protein sequence ID" value="ERT08232.1"/>
    <property type="molecule type" value="Genomic_DNA"/>
</dbReference>
<proteinExistence type="predicted"/>
<accession>U7QLS1</accession>
<sequence>MSRDFIGNRYNFLSLFHRTLSEMASRQNLLFSAIFYG</sequence>
<dbReference type="AlphaFoldDB" id="U7QLS1"/>